<accession>A0A841CQX9</accession>
<protein>
    <submittedName>
        <fullName evidence="2">Uncharacterized protein</fullName>
    </submittedName>
</protein>
<keyword evidence="1" id="KW-0812">Transmembrane</keyword>
<dbReference type="EMBL" id="JACHJN010000012">
    <property type="protein sequence ID" value="MBB5959630.1"/>
    <property type="molecule type" value="Genomic_DNA"/>
</dbReference>
<sequence length="71" mass="7797">MKMWSALSIDVGGIVLFLVWLVLPPLYVVALGRRYVRQCVESAAAAVWAREELLAALEGPSSVGRHRMEGT</sequence>
<dbReference type="AlphaFoldDB" id="A0A841CQX9"/>
<keyword evidence="3" id="KW-1185">Reference proteome</keyword>
<reference evidence="2 3" key="1">
    <citation type="submission" date="2020-08" db="EMBL/GenBank/DDBJ databases">
        <title>Genomic Encyclopedia of Type Strains, Phase III (KMG-III): the genomes of soil and plant-associated and newly described type strains.</title>
        <authorList>
            <person name="Whitman W."/>
        </authorList>
    </citation>
    <scope>NUCLEOTIDE SEQUENCE [LARGE SCALE GENOMIC DNA]</scope>
    <source>
        <strain evidence="2 3">CECT 8640</strain>
    </source>
</reference>
<gene>
    <name evidence="2" type="ORF">FHS29_006251</name>
</gene>
<feature type="transmembrane region" description="Helical" evidence="1">
    <location>
        <begin position="6"/>
        <end position="28"/>
    </location>
</feature>
<dbReference type="Proteomes" id="UP000547510">
    <property type="component" value="Unassembled WGS sequence"/>
</dbReference>
<dbReference type="RefSeq" id="WP_184696707.1">
    <property type="nucleotide sequence ID" value="NZ_JACHJN010000012.1"/>
</dbReference>
<name>A0A841CQX9_9PSEU</name>
<proteinExistence type="predicted"/>
<keyword evidence="1" id="KW-1133">Transmembrane helix</keyword>
<organism evidence="2 3">
    <name type="scientific">Saccharothrix tamanrassetensis</name>
    <dbReference type="NCBI Taxonomy" id="1051531"/>
    <lineage>
        <taxon>Bacteria</taxon>
        <taxon>Bacillati</taxon>
        <taxon>Actinomycetota</taxon>
        <taxon>Actinomycetes</taxon>
        <taxon>Pseudonocardiales</taxon>
        <taxon>Pseudonocardiaceae</taxon>
        <taxon>Saccharothrix</taxon>
    </lineage>
</organism>
<evidence type="ECO:0000313" key="3">
    <source>
        <dbReference type="Proteomes" id="UP000547510"/>
    </source>
</evidence>
<comment type="caution">
    <text evidence="2">The sequence shown here is derived from an EMBL/GenBank/DDBJ whole genome shotgun (WGS) entry which is preliminary data.</text>
</comment>
<evidence type="ECO:0000256" key="1">
    <source>
        <dbReference type="SAM" id="Phobius"/>
    </source>
</evidence>
<keyword evidence="1" id="KW-0472">Membrane</keyword>
<evidence type="ECO:0000313" key="2">
    <source>
        <dbReference type="EMBL" id="MBB5959630.1"/>
    </source>
</evidence>